<dbReference type="Proteomes" id="UP000727407">
    <property type="component" value="Unassembled WGS sequence"/>
</dbReference>
<dbReference type="PANTHER" id="PTHR24264">
    <property type="entry name" value="TRYPSIN-RELATED"/>
    <property type="match status" value="1"/>
</dbReference>
<dbReference type="InterPro" id="IPR000001">
    <property type="entry name" value="Kringle"/>
</dbReference>
<dbReference type="SMART" id="SM00020">
    <property type="entry name" value="Tryp_SPc"/>
    <property type="match status" value="1"/>
</dbReference>
<feature type="disulfide bond" evidence="15">
    <location>
        <begin position="133"/>
        <end position="142"/>
    </location>
</feature>
<keyword evidence="8 17" id="KW-0378">Hydrolase</keyword>
<dbReference type="Gene3D" id="2.40.10.10">
    <property type="entry name" value="Trypsin-like serine proteases"/>
    <property type="match status" value="1"/>
</dbReference>
<feature type="domain" description="EGF-like" evidence="19">
    <location>
        <begin position="105"/>
        <end position="143"/>
    </location>
</feature>
<evidence type="ECO:0000256" key="10">
    <source>
        <dbReference type="ARBA" id="ARBA00023157"/>
    </source>
</evidence>
<dbReference type="PROSITE" id="PS50070">
    <property type="entry name" value="KRINGLE_2"/>
    <property type="match status" value="1"/>
</dbReference>
<dbReference type="CDD" id="cd00108">
    <property type="entry name" value="KR"/>
    <property type="match status" value="1"/>
</dbReference>
<dbReference type="GO" id="GO:0006508">
    <property type="term" value="P:proteolysis"/>
    <property type="evidence" value="ECO:0007669"/>
    <property type="project" value="UniProtKB-KW"/>
</dbReference>
<feature type="domain" description="Kringle" evidence="20">
    <location>
        <begin position="148"/>
        <end position="232"/>
    </location>
</feature>
<dbReference type="FunFam" id="2.40.20.10:FF:000001">
    <property type="entry name" value="Urokinase-type plasminogen activator"/>
    <property type="match status" value="1"/>
</dbReference>
<protein>
    <recommendedName>
        <fullName evidence="13">trypsin</fullName>
        <ecNumber evidence="13">3.4.21.4</ecNumber>
    </recommendedName>
</protein>
<evidence type="ECO:0000256" key="12">
    <source>
        <dbReference type="ARBA" id="ARBA00036320"/>
    </source>
</evidence>
<evidence type="ECO:0000259" key="19">
    <source>
        <dbReference type="PROSITE" id="PS50026"/>
    </source>
</evidence>
<keyword evidence="2" id="KW-0964">Secreted</keyword>
<evidence type="ECO:0000256" key="8">
    <source>
        <dbReference type="ARBA" id="ARBA00022801"/>
    </source>
</evidence>
<comment type="subcellular location">
    <subcellularLocation>
        <location evidence="1">Secreted</location>
        <location evidence="1">Extracellular space</location>
    </subcellularLocation>
</comment>
<name>A0A8J4TSR7_CLAMG</name>
<sequence>MRVVQIPRPPQISSTAEPHGRKDNNVFSLYECDPNPCYNNGVCKNDGDGDFTCTCPMPFKGKRCQTVINVCKNVNCGRGECVLIDKEPFYECKCIAPFQPPKCRKAAACNPSPCLNGGTCVKGGTRAQFHCKCPENYRGKFCQVGPDDCYVDDGASYRGFVSETESGHECLPWNYHVFFAAATAEDMNEVNEGDDGIGEHNYCRNPDEESQPWCFIRHNNSLDWESCNVTRCPEPADPTTADEPVTNTTIAPESEFSVCGKPMPSRITSRIFGGRKSKPGTHPWQASVQRRLRNTTDAFKHYCGGIVLDSCWVLTAAHCIHKMFDMQVVLGGVDLEKHEAADQTVAVEKYFVHENYTDIDEVQYNDIALLKLKAASENGLCARETRFVKAACLPPNPLPDGMECAISGFGVTETDEEGSNQLLETKVLLINQNRCKAPNVFGELLDGNMLCAGRMQGGIDACQGDSGGPLICKQNGTHYIYGVVSWGDGCGKKNRPGVYARVTQFLDWIKEKMRSM</sequence>
<dbReference type="SUPFAM" id="SSF57440">
    <property type="entry name" value="Kringle-like"/>
    <property type="match status" value="1"/>
</dbReference>
<dbReference type="PROSITE" id="PS50026">
    <property type="entry name" value="EGF_3"/>
    <property type="match status" value="2"/>
</dbReference>
<evidence type="ECO:0000256" key="16">
    <source>
        <dbReference type="PROSITE-ProRule" id="PRU00121"/>
    </source>
</evidence>
<dbReference type="GO" id="GO:0007596">
    <property type="term" value="P:blood coagulation"/>
    <property type="evidence" value="ECO:0007669"/>
    <property type="project" value="InterPro"/>
</dbReference>
<proteinExistence type="predicted"/>
<dbReference type="SMART" id="SM00179">
    <property type="entry name" value="EGF_CA"/>
    <property type="match status" value="2"/>
</dbReference>
<dbReference type="InterPro" id="IPR018056">
    <property type="entry name" value="Kringle_CS"/>
</dbReference>
<evidence type="ECO:0000256" key="11">
    <source>
        <dbReference type="ARBA" id="ARBA00023180"/>
    </source>
</evidence>
<keyword evidence="5 17" id="KW-0645">Protease</keyword>
<feature type="active site" description="Charge relay system" evidence="14">
    <location>
        <position position="466"/>
    </location>
</feature>
<keyword evidence="11" id="KW-0325">Glycoprotein</keyword>
<dbReference type="InterPro" id="IPR001881">
    <property type="entry name" value="EGF-like_Ca-bd_dom"/>
</dbReference>
<dbReference type="InterPro" id="IPR038178">
    <property type="entry name" value="Kringle_sf"/>
</dbReference>
<evidence type="ECO:0000259" key="20">
    <source>
        <dbReference type="PROSITE" id="PS50070"/>
    </source>
</evidence>
<dbReference type="GO" id="GO:0004252">
    <property type="term" value="F:serine-type endopeptidase activity"/>
    <property type="evidence" value="ECO:0007669"/>
    <property type="project" value="UniProtKB-EC"/>
</dbReference>
<dbReference type="AlphaFoldDB" id="A0A8J4TSR7"/>
<dbReference type="Gene3D" id="2.10.25.10">
    <property type="entry name" value="Laminin"/>
    <property type="match status" value="2"/>
</dbReference>
<feature type="active site" description="Charge relay system" evidence="14">
    <location>
        <position position="366"/>
    </location>
</feature>
<dbReference type="InterPro" id="IPR013806">
    <property type="entry name" value="Kringle-like"/>
</dbReference>
<dbReference type="SUPFAM" id="SSF57196">
    <property type="entry name" value="EGF/Laminin"/>
    <property type="match status" value="1"/>
</dbReference>
<dbReference type="CDD" id="cd00054">
    <property type="entry name" value="EGF_CA"/>
    <property type="match status" value="2"/>
</dbReference>
<dbReference type="InterPro" id="IPR033116">
    <property type="entry name" value="TRYPSIN_SER"/>
</dbReference>
<dbReference type="CDD" id="cd00190">
    <property type="entry name" value="Tryp_SPc"/>
    <property type="match status" value="1"/>
</dbReference>
<keyword evidence="4 16" id="KW-0420">Kringle</keyword>
<dbReference type="SUPFAM" id="SSF50494">
    <property type="entry name" value="Trypsin-like serine proteases"/>
    <property type="match status" value="1"/>
</dbReference>
<dbReference type="InterPro" id="IPR001314">
    <property type="entry name" value="Peptidase_S1A"/>
</dbReference>
<keyword evidence="23" id="KW-1185">Reference proteome</keyword>
<dbReference type="PRINTS" id="PR00722">
    <property type="entry name" value="CHYMOTRYPSIN"/>
</dbReference>
<dbReference type="OrthoDB" id="9937281at2759"/>
<evidence type="ECO:0000256" key="14">
    <source>
        <dbReference type="PIRSR" id="PIRSR001143-1"/>
    </source>
</evidence>
<dbReference type="PROSITE" id="PS00021">
    <property type="entry name" value="KRINGLE_1"/>
    <property type="match status" value="1"/>
</dbReference>
<comment type="catalytic activity">
    <reaction evidence="12">
        <text>Preferential cleavage: Arg-|-Xaa, Lys-|-Xaa.</text>
        <dbReference type="EC" id="3.4.21.4"/>
    </reaction>
</comment>
<dbReference type="PROSITE" id="PS01186">
    <property type="entry name" value="EGF_2"/>
    <property type="match status" value="2"/>
</dbReference>
<feature type="disulfide bond" evidence="15">
    <location>
        <begin position="55"/>
        <end position="64"/>
    </location>
</feature>
<evidence type="ECO:0000256" key="7">
    <source>
        <dbReference type="ARBA" id="ARBA00022737"/>
    </source>
</evidence>
<keyword evidence="10 15" id="KW-1015">Disulfide bond</keyword>
<evidence type="ECO:0000256" key="2">
    <source>
        <dbReference type="ARBA" id="ARBA00022525"/>
    </source>
</evidence>
<feature type="domain" description="EGF-like" evidence="19">
    <location>
        <begin position="28"/>
        <end position="65"/>
    </location>
</feature>
<keyword evidence="7" id="KW-0677">Repeat</keyword>
<feature type="active site" description="Charge relay system" evidence="14">
    <location>
        <position position="318"/>
    </location>
</feature>
<evidence type="ECO:0000256" key="17">
    <source>
        <dbReference type="RuleBase" id="RU363034"/>
    </source>
</evidence>
<dbReference type="InterPro" id="IPR012224">
    <property type="entry name" value="Pept_S1A_FX"/>
</dbReference>
<dbReference type="PROSITE" id="PS00134">
    <property type="entry name" value="TRYPSIN_HIS"/>
    <property type="match status" value="1"/>
</dbReference>
<comment type="caution">
    <text evidence="22">The sequence shown here is derived from an EMBL/GenBank/DDBJ whole genome shotgun (WGS) entry which is preliminary data.</text>
</comment>
<dbReference type="SMART" id="SM00130">
    <property type="entry name" value="KR"/>
    <property type="match status" value="1"/>
</dbReference>
<evidence type="ECO:0000313" key="23">
    <source>
        <dbReference type="Proteomes" id="UP000727407"/>
    </source>
</evidence>
<feature type="region of interest" description="Disordered" evidence="18">
    <location>
        <begin position="1"/>
        <end position="21"/>
    </location>
</feature>
<evidence type="ECO:0000256" key="15">
    <source>
        <dbReference type="PROSITE-ProRule" id="PRU00076"/>
    </source>
</evidence>
<evidence type="ECO:0000256" key="6">
    <source>
        <dbReference type="ARBA" id="ARBA00022729"/>
    </source>
</evidence>
<dbReference type="EC" id="3.4.21.4" evidence="13"/>
<dbReference type="GO" id="GO:0005509">
    <property type="term" value="F:calcium ion binding"/>
    <property type="evidence" value="ECO:0007669"/>
    <property type="project" value="InterPro"/>
</dbReference>
<evidence type="ECO:0000259" key="21">
    <source>
        <dbReference type="PROSITE" id="PS50240"/>
    </source>
</evidence>
<comment type="caution">
    <text evidence="15">Lacks conserved residue(s) required for the propagation of feature annotation.</text>
</comment>
<dbReference type="InterPro" id="IPR018114">
    <property type="entry name" value="TRYPSIN_HIS"/>
</dbReference>
<dbReference type="InterPro" id="IPR000742">
    <property type="entry name" value="EGF"/>
</dbReference>
<keyword evidence="6" id="KW-0732">Signal</keyword>
<dbReference type="FunFam" id="2.10.25.10:FF:000321">
    <property type="entry name" value="Protein delta homolog 1"/>
    <property type="match status" value="1"/>
</dbReference>
<dbReference type="PROSITE" id="PS50240">
    <property type="entry name" value="TRYPSIN_DOM"/>
    <property type="match status" value="1"/>
</dbReference>
<evidence type="ECO:0000256" key="1">
    <source>
        <dbReference type="ARBA" id="ARBA00004239"/>
    </source>
</evidence>
<dbReference type="EMBL" id="QNUK01000273">
    <property type="protein sequence ID" value="KAF5896509.1"/>
    <property type="molecule type" value="Genomic_DNA"/>
</dbReference>
<accession>A0A8J4TSR7</accession>
<dbReference type="Pfam" id="PF00089">
    <property type="entry name" value="Trypsin"/>
    <property type="match status" value="1"/>
</dbReference>
<dbReference type="GO" id="GO:0005615">
    <property type="term" value="C:extracellular space"/>
    <property type="evidence" value="ECO:0007669"/>
    <property type="project" value="TreeGrafter"/>
</dbReference>
<evidence type="ECO:0000256" key="13">
    <source>
        <dbReference type="ARBA" id="ARBA00038868"/>
    </source>
</evidence>
<dbReference type="PROSITE" id="PS00022">
    <property type="entry name" value="EGF_1"/>
    <property type="match status" value="2"/>
</dbReference>
<evidence type="ECO:0000256" key="4">
    <source>
        <dbReference type="ARBA" id="ARBA00022572"/>
    </source>
</evidence>
<feature type="domain" description="Peptidase S1" evidence="21">
    <location>
        <begin position="271"/>
        <end position="514"/>
    </location>
</feature>
<evidence type="ECO:0000256" key="9">
    <source>
        <dbReference type="ARBA" id="ARBA00022825"/>
    </source>
</evidence>
<reference evidence="22" key="1">
    <citation type="submission" date="2020-07" db="EMBL/GenBank/DDBJ databases">
        <title>Clarias magur genome sequencing, assembly and annotation.</title>
        <authorList>
            <person name="Kushwaha B."/>
            <person name="Kumar R."/>
            <person name="Das P."/>
            <person name="Joshi C.G."/>
            <person name="Kumar D."/>
            <person name="Nagpure N.S."/>
            <person name="Pandey M."/>
            <person name="Agarwal S."/>
            <person name="Srivastava S."/>
            <person name="Singh M."/>
            <person name="Sahoo L."/>
            <person name="Jayasankar P."/>
            <person name="Meher P.K."/>
            <person name="Koringa P.G."/>
            <person name="Iquebal M.A."/>
            <person name="Das S.P."/>
            <person name="Bit A."/>
            <person name="Patnaik S."/>
            <person name="Patel N."/>
            <person name="Shah T.M."/>
            <person name="Hinsu A."/>
            <person name="Jena J.K."/>
        </authorList>
    </citation>
    <scope>NUCLEOTIDE SEQUENCE</scope>
    <source>
        <strain evidence="22">CIFAMagur01</strain>
        <tissue evidence="22">Testis</tissue>
    </source>
</reference>
<evidence type="ECO:0000256" key="18">
    <source>
        <dbReference type="SAM" id="MobiDB-lite"/>
    </source>
</evidence>
<dbReference type="PIRSF" id="PIRSF001143">
    <property type="entry name" value="Factor_X"/>
    <property type="match status" value="1"/>
</dbReference>
<dbReference type="PROSITE" id="PS00135">
    <property type="entry name" value="TRYPSIN_SER"/>
    <property type="match status" value="1"/>
</dbReference>
<organism evidence="22 23">
    <name type="scientific">Clarias magur</name>
    <name type="common">Asian catfish</name>
    <name type="synonym">Macropteronotus magur</name>
    <dbReference type="NCBI Taxonomy" id="1594786"/>
    <lineage>
        <taxon>Eukaryota</taxon>
        <taxon>Metazoa</taxon>
        <taxon>Chordata</taxon>
        <taxon>Craniata</taxon>
        <taxon>Vertebrata</taxon>
        <taxon>Euteleostomi</taxon>
        <taxon>Actinopterygii</taxon>
        <taxon>Neopterygii</taxon>
        <taxon>Teleostei</taxon>
        <taxon>Ostariophysi</taxon>
        <taxon>Siluriformes</taxon>
        <taxon>Clariidae</taxon>
        <taxon>Clarias</taxon>
    </lineage>
</organism>
<dbReference type="SMART" id="SM00181">
    <property type="entry name" value="EGF"/>
    <property type="match status" value="3"/>
</dbReference>
<keyword evidence="3 15" id="KW-0245">EGF-like domain</keyword>
<dbReference type="PANTHER" id="PTHR24264:SF40">
    <property type="entry name" value="HYALURONAN-BINDING PROTEIN 2"/>
    <property type="match status" value="1"/>
</dbReference>
<dbReference type="InterPro" id="IPR009003">
    <property type="entry name" value="Peptidase_S1_PA"/>
</dbReference>
<dbReference type="PRINTS" id="PR00018">
    <property type="entry name" value="KRINGLE"/>
</dbReference>
<dbReference type="InterPro" id="IPR001254">
    <property type="entry name" value="Trypsin_dom"/>
</dbReference>
<dbReference type="Pfam" id="PF00008">
    <property type="entry name" value="EGF"/>
    <property type="match status" value="2"/>
</dbReference>
<evidence type="ECO:0000256" key="5">
    <source>
        <dbReference type="ARBA" id="ARBA00022670"/>
    </source>
</evidence>
<dbReference type="FunFam" id="2.40.10.10:FF:000069">
    <property type="entry name" value="Hyaluronan-binding protein 2"/>
    <property type="match status" value="1"/>
</dbReference>
<evidence type="ECO:0000313" key="22">
    <source>
        <dbReference type="EMBL" id="KAF5896509.1"/>
    </source>
</evidence>
<keyword evidence="9 17" id="KW-0720">Serine protease</keyword>
<dbReference type="InterPro" id="IPR050127">
    <property type="entry name" value="Serine_Proteases_S1"/>
</dbReference>
<feature type="disulfide bond" evidence="15">
    <location>
        <begin position="114"/>
        <end position="131"/>
    </location>
</feature>
<dbReference type="Gene3D" id="2.40.20.10">
    <property type="entry name" value="Plasminogen Kringle 4"/>
    <property type="match status" value="1"/>
</dbReference>
<dbReference type="InterPro" id="IPR043504">
    <property type="entry name" value="Peptidase_S1_PA_chymotrypsin"/>
</dbReference>
<dbReference type="Pfam" id="PF00051">
    <property type="entry name" value="Kringle"/>
    <property type="match status" value="1"/>
</dbReference>
<evidence type="ECO:0000256" key="3">
    <source>
        <dbReference type="ARBA" id="ARBA00022536"/>
    </source>
</evidence>
<gene>
    <name evidence="22" type="primary">habp2</name>
    <name evidence="22" type="ORF">DAT39_013775</name>
</gene>